<dbReference type="SUPFAM" id="SSF50486">
    <property type="entry name" value="FMT C-terminal domain-like"/>
    <property type="match status" value="1"/>
</dbReference>
<evidence type="ECO:0000256" key="1">
    <source>
        <dbReference type="ARBA" id="ARBA00010699"/>
    </source>
</evidence>
<dbReference type="RefSeq" id="WP_407030055.1">
    <property type="nucleotide sequence ID" value="NZ_JAQGEF010000002.1"/>
</dbReference>
<evidence type="ECO:0000256" key="5">
    <source>
        <dbReference type="HAMAP-Rule" id="MF_00182"/>
    </source>
</evidence>
<organism evidence="8 9">
    <name type="scientific">Polluticaenibacter yanchengensis</name>
    <dbReference type="NCBI Taxonomy" id="3014562"/>
    <lineage>
        <taxon>Bacteria</taxon>
        <taxon>Pseudomonadati</taxon>
        <taxon>Bacteroidota</taxon>
        <taxon>Chitinophagia</taxon>
        <taxon>Chitinophagales</taxon>
        <taxon>Chitinophagaceae</taxon>
        <taxon>Polluticaenibacter</taxon>
    </lineage>
</organism>
<dbReference type="InterPro" id="IPR005794">
    <property type="entry name" value="Fmt"/>
</dbReference>
<dbReference type="InterPro" id="IPR005793">
    <property type="entry name" value="Formyl_trans_C"/>
</dbReference>
<comment type="caution">
    <text evidence="8">The sequence shown here is derived from an EMBL/GenBank/DDBJ whole genome shotgun (WGS) entry which is preliminary data.</text>
</comment>
<dbReference type="InterPro" id="IPR036477">
    <property type="entry name" value="Formyl_transf_N_sf"/>
</dbReference>
<dbReference type="GO" id="GO:0004479">
    <property type="term" value="F:methionyl-tRNA formyltransferase activity"/>
    <property type="evidence" value="ECO:0007669"/>
    <property type="project" value="UniProtKB-EC"/>
</dbReference>
<feature type="binding site" evidence="5">
    <location>
        <begin position="119"/>
        <end position="122"/>
    </location>
    <ligand>
        <name>(6S)-5,6,7,8-tetrahydrofolate</name>
        <dbReference type="ChEBI" id="CHEBI:57453"/>
    </ligand>
</feature>
<evidence type="ECO:0000313" key="8">
    <source>
        <dbReference type="EMBL" id="MDA3613727.1"/>
    </source>
</evidence>
<dbReference type="HAMAP" id="MF_00182">
    <property type="entry name" value="Formyl_trans"/>
    <property type="match status" value="1"/>
</dbReference>
<proteinExistence type="inferred from homology"/>
<dbReference type="InterPro" id="IPR041711">
    <property type="entry name" value="Met-tRNA-FMT_N"/>
</dbReference>
<gene>
    <name evidence="5 8" type="primary">fmt</name>
    <name evidence="8" type="ORF">O3P16_02820</name>
</gene>
<dbReference type="InterPro" id="IPR044135">
    <property type="entry name" value="Met-tRNA-FMT_C"/>
</dbReference>
<sequence>MNSNITKSGKDLRIIFMGTPDFAVASLKALVDNGYNVVAVVTAPDKPAGRGMQLQESAVKQFAVANDLPVLQPEKLRNPEFTEQLKSYQADLQVVVAFRMLPEIVWNMPPMGTLNVHGSLLPQYRGAAPINWAVINGDKYTGVTTFLLQHEIDTGNILLQEKMPITDEDTAGTVHDKMMVLGAETLLKTVDGLAGGTITAKPQEAFINEATLRHAPKIFTETCRINWNNPVETVYNFIRGLSPYPAAYGELQDKTFKVFKASKELVHHEEAIGSFHTDGKNYLKFACIDGFIHILELQLQGKKRLAILDFLRGFRF</sequence>
<feature type="domain" description="Formyl transferase C-terminal" evidence="7">
    <location>
        <begin position="217"/>
        <end position="315"/>
    </location>
</feature>
<dbReference type="EC" id="2.1.2.9" evidence="2 5"/>
<evidence type="ECO:0000256" key="2">
    <source>
        <dbReference type="ARBA" id="ARBA00012261"/>
    </source>
</evidence>
<dbReference type="Pfam" id="PF02911">
    <property type="entry name" value="Formyl_trans_C"/>
    <property type="match status" value="1"/>
</dbReference>
<evidence type="ECO:0000313" key="9">
    <source>
        <dbReference type="Proteomes" id="UP001210231"/>
    </source>
</evidence>
<dbReference type="Proteomes" id="UP001210231">
    <property type="component" value="Unassembled WGS sequence"/>
</dbReference>
<dbReference type="PANTHER" id="PTHR11138:SF5">
    <property type="entry name" value="METHIONYL-TRNA FORMYLTRANSFERASE, MITOCHONDRIAL"/>
    <property type="match status" value="1"/>
</dbReference>
<dbReference type="SUPFAM" id="SSF53328">
    <property type="entry name" value="Formyltransferase"/>
    <property type="match status" value="1"/>
</dbReference>
<evidence type="ECO:0000256" key="4">
    <source>
        <dbReference type="ARBA" id="ARBA00022917"/>
    </source>
</evidence>
<keyword evidence="9" id="KW-1185">Reference proteome</keyword>
<name>A0ABT4UFV9_9BACT</name>
<comment type="catalytic activity">
    <reaction evidence="5">
        <text>L-methionyl-tRNA(fMet) + (6R)-10-formyltetrahydrofolate = N-formyl-L-methionyl-tRNA(fMet) + (6S)-5,6,7,8-tetrahydrofolate + H(+)</text>
        <dbReference type="Rhea" id="RHEA:24380"/>
        <dbReference type="Rhea" id="RHEA-COMP:9952"/>
        <dbReference type="Rhea" id="RHEA-COMP:9953"/>
        <dbReference type="ChEBI" id="CHEBI:15378"/>
        <dbReference type="ChEBI" id="CHEBI:57453"/>
        <dbReference type="ChEBI" id="CHEBI:78530"/>
        <dbReference type="ChEBI" id="CHEBI:78844"/>
        <dbReference type="ChEBI" id="CHEBI:195366"/>
        <dbReference type="EC" id="2.1.2.9"/>
    </reaction>
</comment>
<dbReference type="CDD" id="cd08646">
    <property type="entry name" value="FMT_core_Met-tRNA-FMT_N"/>
    <property type="match status" value="1"/>
</dbReference>
<dbReference type="CDD" id="cd08704">
    <property type="entry name" value="Met_tRNA_FMT_C"/>
    <property type="match status" value="1"/>
</dbReference>
<evidence type="ECO:0000256" key="3">
    <source>
        <dbReference type="ARBA" id="ARBA00022679"/>
    </source>
</evidence>
<feature type="domain" description="Formyl transferase N-terminal" evidence="6">
    <location>
        <begin position="13"/>
        <end position="188"/>
    </location>
</feature>
<comment type="function">
    <text evidence="5">Attaches a formyl group to the free amino group of methionyl-tRNA(fMet). The formyl group appears to play a dual role in the initiator identity of N-formylmethionyl-tRNA by promoting its recognition by IF2 and preventing the misappropriation of this tRNA by the elongation apparatus.</text>
</comment>
<keyword evidence="4 5" id="KW-0648">Protein biosynthesis</keyword>
<evidence type="ECO:0000259" key="6">
    <source>
        <dbReference type="Pfam" id="PF00551"/>
    </source>
</evidence>
<comment type="similarity">
    <text evidence="1 5">Belongs to the Fmt family.</text>
</comment>
<dbReference type="InterPro" id="IPR002376">
    <property type="entry name" value="Formyl_transf_N"/>
</dbReference>
<dbReference type="PANTHER" id="PTHR11138">
    <property type="entry name" value="METHIONYL-TRNA FORMYLTRANSFERASE"/>
    <property type="match status" value="1"/>
</dbReference>
<dbReference type="Pfam" id="PF00551">
    <property type="entry name" value="Formyl_trans_N"/>
    <property type="match status" value="1"/>
</dbReference>
<keyword evidence="3 5" id="KW-0808">Transferase</keyword>
<reference evidence="8 9" key="1">
    <citation type="submission" date="2022-12" db="EMBL/GenBank/DDBJ databases">
        <title>Chitinophagaceae gen. sp. nov., a new member of the family Chitinophagaceae, isolated from soil in a chemical factory.</title>
        <authorList>
            <person name="Ke Z."/>
        </authorList>
    </citation>
    <scope>NUCLEOTIDE SEQUENCE [LARGE SCALE GENOMIC DNA]</scope>
    <source>
        <strain evidence="8 9">LY-5</strain>
    </source>
</reference>
<dbReference type="InterPro" id="IPR011034">
    <property type="entry name" value="Formyl_transferase-like_C_sf"/>
</dbReference>
<dbReference type="Gene3D" id="3.40.50.12230">
    <property type="match status" value="1"/>
</dbReference>
<accession>A0ABT4UFV9</accession>
<protein>
    <recommendedName>
        <fullName evidence="2 5">Methionyl-tRNA formyltransferase</fullName>
        <ecNumber evidence="2 5">2.1.2.9</ecNumber>
    </recommendedName>
</protein>
<evidence type="ECO:0000259" key="7">
    <source>
        <dbReference type="Pfam" id="PF02911"/>
    </source>
</evidence>
<dbReference type="EMBL" id="JAQGEF010000002">
    <property type="protein sequence ID" value="MDA3613727.1"/>
    <property type="molecule type" value="Genomic_DNA"/>
</dbReference>
<dbReference type="NCBIfam" id="TIGR00460">
    <property type="entry name" value="fmt"/>
    <property type="match status" value="1"/>
</dbReference>